<organism evidence="11">
    <name type="scientific">Chromera velia CCMP2878</name>
    <dbReference type="NCBI Taxonomy" id="1169474"/>
    <lineage>
        <taxon>Eukaryota</taxon>
        <taxon>Sar</taxon>
        <taxon>Alveolata</taxon>
        <taxon>Colpodellida</taxon>
        <taxon>Chromeraceae</taxon>
        <taxon>Chromera</taxon>
    </lineage>
</organism>
<dbReference type="InterPro" id="IPR033121">
    <property type="entry name" value="PEPTIDASE_A1"/>
</dbReference>
<evidence type="ECO:0000256" key="3">
    <source>
        <dbReference type="ARBA" id="ARBA00022750"/>
    </source>
</evidence>
<name>A0A0G4HQ50_9ALVE</name>
<feature type="signal peptide" evidence="9">
    <location>
        <begin position="1"/>
        <end position="35"/>
    </location>
</feature>
<dbReference type="InterPro" id="IPR001969">
    <property type="entry name" value="Aspartic_peptidase_AS"/>
</dbReference>
<evidence type="ECO:0000256" key="1">
    <source>
        <dbReference type="ARBA" id="ARBA00007447"/>
    </source>
</evidence>
<feature type="disulfide bond" evidence="6">
    <location>
        <begin position="212"/>
        <end position="217"/>
    </location>
</feature>
<dbReference type="FunFam" id="2.40.70.10:FF:000115">
    <property type="entry name" value="Lysosomal aspartic protease"/>
    <property type="match status" value="1"/>
</dbReference>
<evidence type="ECO:0000256" key="5">
    <source>
        <dbReference type="PIRSR" id="PIRSR601461-1"/>
    </source>
</evidence>
<evidence type="ECO:0000259" key="10">
    <source>
        <dbReference type="PROSITE" id="PS51767"/>
    </source>
</evidence>
<feature type="chain" id="PRO_5005191656" description="Peptidase A1 domain-containing protein" evidence="9">
    <location>
        <begin position="36"/>
        <end position="611"/>
    </location>
</feature>
<evidence type="ECO:0000256" key="2">
    <source>
        <dbReference type="ARBA" id="ARBA00022670"/>
    </source>
</evidence>
<dbReference type="PROSITE" id="PS51767">
    <property type="entry name" value="PEPTIDASE_A1"/>
    <property type="match status" value="1"/>
</dbReference>
<keyword evidence="4 7" id="KW-0378">Hydrolase</keyword>
<dbReference type="PhylomeDB" id="A0A0G4HQ50"/>
<evidence type="ECO:0000313" key="11">
    <source>
        <dbReference type="EMBL" id="CEM46328.1"/>
    </source>
</evidence>
<dbReference type="PANTHER" id="PTHR47966">
    <property type="entry name" value="BETA-SITE APP-CLEAVING ENZYME, ISOFORM A-RELATED"/>
    <property type="match status" value="1"/>
</dbReference>
<dbReference type="GO" id="GO:0016485">
    <property type="term" value="P:protein processing"/>
    <property type="evidence" value="ECO:0007669"/>
    <property type="project" value="UniProtKB-ARBA"/>
</dbReference>
<evidence type="ECO:0000256" key="6">
    <source>
        <dbReference type="PIRSR" id="PIRSR601461-2"/>
    </source>
</evidence>
<feature type="active site" evidence="5">
    <location>
        <position position="470"/>
    </location>
</feature>
<feature type="active site" evidence="5">
    <location>
        <position position="199"/>
    </location>
</feature>
<dbReference type="PROSITE" id="PS00141">
    <property type="entry name" value="ASP_PROTEASE"/>
    <property type="match status" value="1"/>
</dbReference>
<dbReference type="GO" id="GO:0004190">
    <property type="term" value="F:aspartic-type endopeptidase activity"/>
    <property type="evidence" value="ECO:0007669"/>
    <property type="project" value="UniProtKB-KW"/>
</dbReference>
<keyword evidence="6" id="KW-1015">Disulfide bond</keyword>
<feature type="region of interest" description="Disordered" evidence="8">
    <location>
        <begin position="391"/>
        <end position="435"/>
    </location>
</feature>
<keyword evidence="9" id="KW-0732">Signal</keyword>
<feature type="domain" description="Peptidase A1" evidence="10">
    <location>
        <begin position="181"/>
        <end position="572"/>
    </location>
</feature>
<feature type="compositionally biased region" description="Low complexity" evidence="8">
    <location>
        <begin position="393"/>
        <end position="403"/>
    </location>
</feature>
<evidence type="ECO:0000256" key="9">
    <source>
        <dbReference type="SAM" id="SignalP"/>
    </source>
</evidence>
<evidence type="ECO:0000256" key="4">
    <source>
        <dbReference type="ARBA" id="ARBA00022801"/>
    </source>
</evidence>
<feature type="region of interest" description="Disordered" evidence="8">
    <location>
        <begin position="51"/>
        <end position="92"/>
    </location>
</feature>
<feature type="region of interest" description="Disordered" evidence="8">
    <location>
        <begin position="584"/>
        <end position="611"/>
    </location>
</feature>
<comment type="similarity">
    <text evidence="1 7">Belongs to the peptidase A1 family.</text>
</comment>
<dbReference type="EMBL" id="CDMZ01003426">
    <property type="protein sequence ID" value="CEM46328.1"/>
    <property type="molecule type" value="Genomic_DNA"/>
</dbReference>
<sequence>MRWVLFRQSWHLGLFSFSLHLLFPLLSLTPSHSIARSLGVAAGPKLLPDSAERDHASQALQPPPLLQQSHGSGDGLAGAGREDAGRGGTPEFSVNMTIASLQSGYGGEDTEQATHRSEGDGRINQEQKLSRTIPLTRKKKTGLMQRHDALLRYSGRFRHAHAYGYGRRGGDLEAVLHATEYFGKISVGRPPKEFTVVFDTGSGNLLIPSIDCTSDACSERPLYDPGNSSTSRQIAFADKPLEKVGDSGERDVITITFGTGEISGVVVRDTVCVGDGAVCADADFLATTEESDFPFASVPFDGVLGLALDGMSEGVQFNIFNRLSAGGHMEHNVFSVFLGDGEGEESEITFGNWRKERMDSDLVWIPVSKEGYWQVTMQDISIGNEPQGLCKIASSSSSSASSSEGGGEAGDSPPVSSGGDRDGEGQGGEEGEGVWTDVHANGHAHRGKRGHREEVSKPAWNASTCQVAVDTGTSLMAGPSDIVAELSARLNVNGDCSNFDDLEDLGFLVGSHVLNLRPEDYVEKSPDGTSCTLALMSLDIAPPNGPLFIFGDPFLRRYYSVFDRDKRSVGFALARHPDAPLPSRMLISQKDAAERAREKRRGRGREGLHRT</sequence>
<dbReference type="Pfam" id="PF00026">
    <property type="entry name" value="Asp"/>
    <property type="match status" value="2"/>
</dbReference>
<keyword evidence="2 7" id="KW-0645">Protease</keyword>
<gene>
    <name evidence="11" type="ORF">Cvel_7851</name>
</gene>
<feature type="compositionally biased region" description="Basic and acidic residues" evidence="8">
    <location>
        <begin position="112"/>
        <end position="129"/>
    </location>
</feature>
<dbReference type="PANTHER" id="PTHR47966:SF51">
    <property type="entry name" value="BETA-SITE APP-CLEAVING ENZYME, ISOFORM A-RELATED"/>
    <property type="match status" value="1"/>
</dbReference>
<accession>A0A0G4HQ50</accession>
<proteinExistence type="inferred from homology"/>
<dbReference type="InterPro" id="IPR001461">
    <property type="entry name" value="Aspartic_peptidase_A1"/>
</dbReference>
<protein>
    <recommendedName>
        <fullName evidence="10">Peptidase A1 domain-containing protein</fullName>
    </recommendedName>
</protein>
<dbReference type="Gene3D" id="2.40.70.10">
    <property type="entry name" value="Acid Proteases"/>
    <property type="match status" value="2"/>
</dbReference>
<evidence type="ECO:0000256" key="7">
    <source>
        <dbReference type="RuleBase" id="RU000454"/>
    </source>
</evidence>
<feature type="region of interest" description="Disordered" evidence="8">
    <location>
        <begin position="104"/>
        <end position="129"/>
    </location>
</feature>
<dbReference type="VEuPathDB" id="CryptoDB:Cvel_7851"/>
<reference evidence="11" key="1">
    <citation type="submission" date="2014-11" db="EMBL/GenBank/DDBJ databases">
        <authorList>
            <person name="Otto D Thomas"/>
            <person name="Naeem Raeece"/>
        </authorList>
    </citation>
    <scope>NUCLEOTIDE SEQUENCE</scope>
</reference>
<dbReference type="AlphaFoldDB" id="A0A0G4HQ50"/>
<evidence type="ECO:0000256" key="8">
    <source>
        <dbReference type="SAM" id="MobiDB-lite"/>
    </source>
</evidence>
<dbReference type="SUPFAM" id="SSF50630">
    <property type="entry name" value="Acid proteases"/>
    <property type="match status" value="1"/>
</dbReference>
<keyword evidence="3 7" id="KW-0064">Aspartyl protease</keyword>
<dbReference type="PRINTS" id="PR00792">
    <property type="entry name" value="PEPSIN"/>
</dbReference>
<dbReference type="InterPro" id="IPR021109">
    <property type="entry name" value="Peptidase_aspartic_dom_sf"/>
</dbReference>